<dbReference type="AlphaFoldDB" id="A0A918CUY8"/>
<organism evidence="1 2">
    <name type="scientific">Streptomyces fuscichromogenes</name>
    <dbReference type="NCBI Taxonomy" id="1324013"/>
    <lineage>
        <taxon>Bacteria</taxon>
        <taxon>Bacillati</taxon>
        <taxon>Actinomycetota</taxon>
        <taxon>Actinomycetes</taxon>
        <taxon>Kitasatosporales</taxon>
        <taxon>Streptomycetaceae</taxon>
        <taxon>Streptomyces</taxon>
    </lineage>
</organism>
<dbReference type="RefSeq" id="WP_189266932.1">
    <property type="nucleotide sequence ID" value="NZ_BMML01000020.1"/>
</dbReference>
<keyword evidence="2" id="KW-1185">Reference proteome</keyword>
<name>A0A918CUY8_9ACTN</name>
<protein>
    <submittedName>
        <fullName evidence="1">Uncharacterized protein</fullName>
    </submittedName>
</protein>
<reference evidence="1" key="1">
    <citation type="journal article" date="2014" name="Int. J. Syst. Evol. Microbiol.">
        <title>Complete genome sequence of Corynebacterium casei LMG S-19264T (=DSM 44701T), isolated from a smear-ripened cheese.</title>
        <authorList>
            <consortium name="US DOE Joint Genome Institute (JGI-PGF)"/>
            <person name="Walter F."/>
            <person name="Albersmeier A."/>
            <person name="Kalinowski J."/>
            <person name="Ruckert C."/>
        </authorList>
    </citation>
    <scope>NUCLEOTIDE SEQUENCE</scope>
    <source>
        <strain evidence="1">CGMCC 4.7110</strain>
    </source>
</reference>
<dbReference type="EMBL" id="BMML01000020">
    <property type="protein sequence ID" value="GGN31987.1"/>
    <property type="molecule type" value="Genomic_DNA"/>
</dbReference>
<evidence type="ECO:0000313" key="2">
    <source>
        <dbReference type="Proteomes" id="UP000653411"/>
    </source>
</evidence>
<evidence type="ECO:0000313" key="1">
    <source>
        <dbReference type="EMBL" id="GGN31987.1"/>
    </source>
</evidence>
<gene>
    <name evidence="1" type="ORF">GCM10011578_070340</name>
</gene>
<comment type="caution">
    <text evidence="1">The sequence shown here is derived from an EMBL/GenBank/DDBJ whole genome shotgun (WGS) entry which is preliminary data.</text>
</comment>
<dbReference type="Proteomes" id="UP000653411">
    <property type="component" value="Unassembled WGS sequence"/>
</dbReference>
<reference evidence="1" key="2">
    <citation type="submission" date="2020-09" db="EMBL/GenBank/DDBJ databases">
        <authorList>
            <person name="Sun Q."/>
            <person name="Zhou Y."/>
        </authorList>
    </citation>
    <scope>NUCLEOTIDE SEQUENCE</scope>
    <source>
        <strain evidence="1">CGMCC 4.7110</strain>
    </source>
</reference>
<accession>A0A918CUY8</accession>
<sequence>MVNRLAARNHQEGTGGPFVALVVETQTGRIRSAGVNLVLASGLSLARSATAAGTPMREDWIEPFGQRGIEILTDVLRNEAVDALRAHGERPDIVVHNARGRGSINAPA</sequence>
<proteinExistence type="predicted"/>